<name>D4XW38_9BACT</name>
<dbReference type="SUPFAM" id="SSF161098">
    <property type="entry name" value="MetI-like"/>
    <property type="match status" value="1"/>
</dbReference>
<feature type="transmembrane region" description="Helical" evidence="8">
    <location>
        <begin position="21"/>
        <end position="42"/>
    </location>
</feature>
<keyword evidence="7 8" id="KW-0472">Membrane</keyword>
<dbReference type="EMBL" id="ADNC01000021">
    <property type="protein sequence ID" value="EFF41454.1"/>
    <property type="molecule type" value="Genomic_DNA"/>
</dbReference>
<evidence type="ECO:0000256" key="2">
    <source>
        <dbReference type="ARBA" id="ARBA00007069"/>
    </source>
</evidence>
<evidence type="ECO:0000256" key="6">
    <source>
        <dbReference type="ARBA" id="ARBA00022989"/>
    </source>
</evidence>
<evidence type="ECO:0000256" key="8">
    <source>
        <dbReference type="RuleBase" id="RU363032"/>
    </source>
</evidence>
<dbReference type="InterPro" id="IPR035906">
    <property type="entry name" value="MetI-like_sf"/>
</dbReference>
<feature type="transmembrane region" description="Helical" evidence="8">
    <location>
        <begin position="245"/>
        <end position="266"/>
    </location>
</feature>
<dbReference type="PANTHER" id="PTHR42929">
    <property type="entry name" value="INNER MEMBRANE ABC TRANSPORTER PERMEASE PROTEIN YDCU-RELATED-RELATED"/>
    <property type="match status" value="1"/>
</dbReference>
<comment type="similarity">
    <text evidence="2">Belongs to the binding-protein-dependent transport system permease family. CysTW subfamily.</text>
</comment>
<keyword evidence="5 8" id="KW-0812">Transmembrane</keyword>
<sequence length="280" mass="31290">MFSKIKERLANNKRLTLLSPYLAVALLLIILPILLIIFNAFAPLKSENGYSDNWELLKAISTWNIISRSLRVGVISAILCLFIGFPYAYFVSSSKSKIFQIYAMSLMLSPMAIFTIARVYSLRTLFVNIFDDSTLNQEWFLVLGLTYLNLPLMIMPIYTVLKDMPKNIIEASHDLGYGSSKTMIKVIVPYALKAILSGFGMIFLSSATTFIISAKLLPDGSQNQMIGDIITKTINPGNKFDLSKGSSLVIVVSTIFIGIYSLILLLPKLFFKFKKGASYE</sequence>
<keyword evidence="6 8" id="KW-1133">Transmembrane helix</keyword>
<dbReference type="InterPro" id="IPR000515">
    <property type="entry name" value="MetI-like"/>
</dbReference>
<organism evidence="10 11">
    <name type="scientific">Mycoplasmopsis alligatoris A21JP2</name>
    <dbReference type="NCBI Taxonomy" id="747682"/>
    <lineage>
        <taxon>Bacteria</taxon>
        <taxon>Bacillati</taxon>
        <taxon>Mycoplasmatota</taxon>
        <taxon>Mycoplasmoidales</taxon>
        <taxon>Metamycoplasmataceae</taxon>
        <taxon>Mycoplasmopsis</taxon>
    </lineage>
</organism>
<dbReference type="GO" id="GO:0005886">
    <property type="term" value="C:plasma membrane"/>
    <property type="evidence" value="ECO:0007669"/>
    <property type="project" value="UniProtKB-SubCell"/>
</dbReference>
<dbReference type="AlphaFoldDB" id="D4XW38"/>
<comment type="subcellular location">
    <subcellularLocation>
        <location evidence="1 8">Cell membrane</location>
        <topology evidence="1 8">Multi-pass membrane protein</topology>
    </subcellularLocation>
</comment>
<dbReference type="Pfam" id="PF00528">
    <property type="entry name" value="BPD_transp_1"/>
    <property type="match status" value="1"/>
</dbReference>
<dbReference type="eggNOG" id="COG1176">
    <property type="taxonomic scope" value="Bacteria"/>
</dbReference>
<protein>
    <submittedName>
        <fullName evidence="10">ABC transporter, permease protein</fullName>
    </submittedName>
</protein>
<evidence type="ECO:0000259" key="9">
    <source>
        <dbReference type="PROSITE" id="PS50928"/>
    </source>
</evidence>
<dbReference type="PANTHER" id="PTHR42929:SF1">
    <property type="entry name" value="INNER MEMBRANE ABC TRANSPORTER PERMEASE PROTEIN YDCU-RELATED"/>
    <property type="match status" value="1"/>
</dbReference>
<dbReference type="STRING" id="747682.MALL_0233"/>
<accession>D4XW38</accession>
<feature type="transmembrane region" description="Helical" evidence="8">
    <location>
        <begin position="70"/>
        <end position="89"/>
    </location>
</feature>
<keyword evidence="4" id="KW-1003">Cell membrane</keyword>
<evidence type="ECO:0000313" key="10">
    <source>
        <dbReference type="EMBL" id="EFF41454.1"/>
    </source>
</evidence>
<evidence type="ECO:0000256" key="5">
    <source>
        <dbReference type="ARBA" id="ARBA00022692"/>
    </source>
</evidence>
<keyword evidence="3 8" id="KW-0813">Transport</keyword>
<feature type="transmembrane region" description="Helical" evidence="8">
    <location>
        <begin position="190"/>
        <end position="212"/>
    </location>
</feature>
<dbReference type="Proteomes" id="UP000004757">
    <property type="component" value="Unassembled WGS sequence"/>
</dbReference>
<feature type="transmembrane region" description="Helical" evidence="8">
    <location>
        <begin position="140"/>
        <end position="161"/>
    </location>
</feature>
<dbReference type="RefSeq" id="WP_005683609.1">
    <property type="nucleotide sequence ID" value="NZ_ADNC01000021.1"/>
</dbReference>
<gene>
    <name evidence="10" type="ORF">MALL_0233</name>
</gene>
<comment type="caution">
    <text evidence="10">The sequence shown here is derived from an EMBL/GenBank/DDBJ whole genome shotgun (WGS) entry which is preliminary data.</text>
</comment>
<feature type="transmembrane region" description="Helical" evidence="8">
    <location>
        <begin position="101"/>
        <end position="120"/>
    </location>
</feature>
<proteinExistence type="inferred from homology"/>
<dbReference type="Gene3D" id="1.10.3720.10">
    <property type="entry name" value="MetI-like"/>
    <property type="match status" value="1"/>
</dbReference>
<dbReference type="CDD" id="cd06261">
    <property type="entry name" value="TM_PBP2"/>
    <property type="match status" value="1"/>
</dbReference>
<dbReference type="GO" id="GO:0055085">
    <property type="term" value="P:transmembrane transport"/>
    <property type="evidence" value="ECO:0007669"/>
    <property type="project" value="InterPro"/>
</dbReference>
<dbReference type="PROSITE" id="PS50928">
    <property type="entry name" value="ABC_TM1"/>
    <property type="match status" value="1"/>
</dbReference>
<evidence type="ECO:0000256" key="3">
    <source>
        <dbReference type="ARBA" id="ARBA00022448"/>
    </source>
</evidence>
<reference evidence="10 11" key="1">
    <citation type="submission" date="2010-03" db="EMBL/GenBank/DDBJ databases">
        <authorList>
            <person name="Glass J.I."/>
            <person name="Benders G.A."/>
            <person name="Durkin A.S."/>
            <person name="Farmerie W.G."/>
            <person name="Hlavinka K."/>
            <person name="Hostetler J."/>
            <person name="Jackson J."/>
            <person name="May M.A."/>
            <person name="Miller R.H."/>
            <person name="Paralanov V."/>
            <person name="Radune D."/>
            <person name="Szczypinski B."/>
            <person name="Brown D.R."/>
        </authorList>
    </citation>
    <scope>NUCLEOTIDE SEQUENCE [LARGE SCALE GENOMIC DNA]</scope>
    <source>
        <strain evidence="10 11">A21JP2</strain>
    </source>
</reference>
<evidence type="ECO:0000313" key="11">
    <source>
        <dbReference type="Proteomes" id="UP000004757"/>
    </source>
</evidence>
<dbReference type="OrthoDB" id="9807047at2"/>
<evidence type="ECO:0000256" key="7">
    <source>
        <dbReference type="ARBA" id="ARBA00023136"/>
    </source>
</evidence>
<evidence type="ECO:0000256" key="4">
    <source>
        <dbReference type="ARBA" id="ARBA00022475"/>
    </source>
</evidence>
<keyword evidence="11" id="KW-1185">Reference proteome</keyword>
<feature type="domain" description="ABC transmembrane type-1" evidence="9">
    <location>
        <begin position="66"/>
        <end position="261"/>
    </location>
</feature>
<evidence type="ECO:0000256" key="1">
    <source>
        <dbReference type="ARBA" id="ARBA00004651"/>
    </source>
</evidence>